<keyword evidence="3 8" id="KW-0812">Transmembrane</keyword>
<keyword evidence="9" id="KW-0732">Signal</keyword>
<comment type="subcellular location">
    <subcellularLocation>
        <location evidence="8">Cell membrane</location>
        <topology evidence="8">Multi-pass membrane protein</topology>
    </subcellularLocation>
</comment>
<feature type="transmembrane region" description="Helical" evidence="8">
    <location>
        <begin position="107"/>
        <end position="127"/>
    </location>
</feature>
<comment type="caution">
    <text evidence="8">Lacks conserved residue(s) required for the propagation of feature annotation.</text>
</comment>
<feature type="transmembrane region" description="Helical" evidence="8">
    <location>
        <begin position="165"/>
        <end position="185"/>
    </location>
</feature>
<keyword evidence="7 8" id="KW-0464">Manganese</keyword>
<comment type="caution">
    <text evidence="10">The sequence shown here is derived from an EMBL/GenBank/DDBJ whole genome shotgun (WGS) entry which is preliminary data.</text>
</comment>
<dbReference type="HAMAP" id="MF_01521">
    <property type="entry name" value="MntP_pump"/>
    <property type="match status" value="1"/>
</dbReference>
<evidence type="ECO:0000256" key="5">
    <source>
        <dbReference type="ARBA" id="ARBA00023065"/>
    </source>
</evidence>
<sequence>MTFAATMLLAFAMSTDAFAASIGKGATLHKPRFADAIRIGALFGIIEATTPVIGWMLGMLAASYISAWDHWIAFAMLSCLGAAMIWRSFSQEEPEPPRPASKSVRTLALTAVATSIDAMAVGISLAFLDVSIIPTALAIGAATMLMTTIGVMLGRALGALVGRRAELLGGLILVGIGIGILYSHMQSVA</sequence>
<keyword evidence="11" id="KW-1185">Reference proteome</keyword>
<dbReference type="Pfam" id="PF02659">
    <property type="entry name" value="Mntp"/>
    <property type="match status" value="1"/>
</dbReference>
<keyword evidence="1 8" id="KW-0813">Transport</keyword>
<organism evidence="10 11">
    <name type="scientific">Paracandidimonas soli</name>
    <dbReference type="NCBI Taxonomy" id="1917182"/>
    <lineage>
        <taxon>Bacteria</taxon>
        <taxon>Pseudomonadati</taxon>
        <taxon>Pseudomonadota</taxon>
        <taxon>Betaproteobacteria</taxon>
        <taxon>Burkholderiales</taxon>
        <taxon>Alcaligenaceae</taxon>
        <taxon>Paracandidimonas</taxon>
    </lineage>
</organism>
<name>A0A4R3VBR8_9BURK</name>
<dbReference type="AlphaFoldDB" id="A0A4R3VBR8"/>
<feature type="chain" id="PRO_5020823507" description="Putative manganese efflux pump MntP" evidence="9">
    <location>
        <begin position="20"/>
        <end position="189"/>
    </location>
</feature>
<evidence type="ECO:0000256" key="9">
    <source>
        <dbReference type="SAM" id="SignalP"/>
    </source>
</evidence>
<dbReference type="OrthoDB" id="9811590at2"/>
<keyword evidence="5 8" id="KW-0406">Ion transport</keyword>
<dbReference type="InterPro" id="IPR022929">
    <property type="entry name" value="Put_MntP"/>
</dbReference>
<keyword evidence="6 8" id="KW-0472">Membrane</keyword>
<evidence type="ECO:0000256" key="8">
    <source>
        <dbReference type="HAMAP-Rule" id="MF_01521"/>
    </source>
</evidence>
<comment type="similarity">
    <text evidence="8">Belongs to the MntP (TC 9.B.29) family.</text>
</comment>
<evidence type="ECO:0000256" key="6">
    <source>
        <dbReference type="ARBA" id="ARBA00023136"/>
    </source>
</evidence>
<feature type="transmembrane region" description="Helical" evidence="8">
    <location>
        <begin position="133"/>
        <end position="153"/>
    </location>
</feature>
<dbReference type="EMBL" id="SMBX01000002">
    <property type="protein sequence ID" value="TCV01531.1"/>
    <property type="molecule type" value="Genomic_DNA"/>
</dbReference>
<accession>A0A4R3VBR8</accession>
<dbReference type="RefSeq" id="WP_132474127.1">
    <property type="nucleotide sequence ID" value="NZ_JBHRVM010000001.1"/>
</dbReference>
<dbReference type="GO" id="GO:0005384">
    <property type="term" value="F:manganese ion transmembrane transporter activity"/>
    <property type="evidence" value="ECO:0007669"/>
    <property type="project" value="UniProtKB-UniRule"/>
</dbReference>
<evidence type="ECO:0000256" key="7">
    <source>
        <dbReference type="ARBA" id="ARBA00023211"/>
    </source>
</evidence>
<evidence type="ECO:0000256" key="2">
    <source>
        <dbReference type="ARBA" id="ARBA00022475"/>
    </source>
</evidence>
<keyword evidence="2 8" id="KW-1003">Cell membrane</keyword>
<dbReference type="PANTHER" id="PTHR35529:SF1">
    <property type="entry name" value="MANGANESE EFFLUX PUMP MNTP-RELATED"/>
    <property type="match status" value="1"/>
</dbReference>
<dbReference type="InterPro" id="IPR003810">
    <property type="entry name" value="Mntp/YtaF"/>
</dbReference>
<evidence type="ECO:0000313" key="11">
    <source>
        <dbReference type="Proteomes" id="UP000294692"/>
    </source>
</evidence>
<evidence type="ECO:0000256" key="4">
    <source>
        <dbReference type="ARBA" id="ARBA00022989"/>
    </source>
</evidence>
<feature type="transmembrane region" description="Helical" evidence="8">
    <location>
        <begin position="65"/>
        <end position="86"/>
    </location>
</feature>
<proteinExistence type="inferred from homology"/>
<feature type="signal peptide" evidence="9">
    <location>
        <begin position="1"/>
        <end position="19"/>
    </location>
</feature>
<evidence type="ECO:0000256" key="1">
    <source>
        <dbReference type="ARBA" id="ARBA00022448"/>
    </source>
</evidence>
<dbReference type="Proteomes" id="UP000294692">
    <property type="component" value="Unassembled WGS sequence"/>
</dbReference>
<dbReference type="NCBIfam" id="NF008546">
    <property type="entry name" value="PRK11469.1"/>
    <property type="match status" value="1"/>
</dbReference>
<evidence type="ECO:0000313" key="10">
    <source>
        <dbReference type="EMBL" id="TCV01531.1"/>
    </source>
</evidence>
<comment type="function">
    <text evidence="8">Probably functions as a manganese efflux pump.</text>
</comment>
<protein>
    <recommendedName>
        <fullName evidence="8">Putative manganese efflux pump MntP</fullName>
    </recommendedName>
</protein>
<gene>
    <name evidence="8" type="primary">mntP</name>
    <name evidence="10" type="ORF">EV686_102243</name>
</gene>
<reference evidence="10 11" key="1">
    <citation type="submission" date="2019-03" db="EMBL/GenBank/DDBJ databases">
        <title>Genomic Encyclopedia of Type Strains, Phase IV (KMG-IV): sequencing the most valuable type-strain genomes for metagenomic binning, comparative biology and taxonomic classification.</title>
        <authorList>
            <person name="Goeker M."/>
        </authorList>
    </citation>
    <scope>NUCLEOTIDE SEQUENCE [LARGE SCALE GENOMIC DNA]</scope>
    <source>
        <strain evidence="10 11">DSM 100048</strain>
    </source>
</reference>
<evidence type="ECO:0000256" key="3">
    <source>
        <dbReference type="ARBA" id="ARBA00022692"/>
    </source>
</evidence>
<dbReference type="GO" id="GO:0005886">
    <property type="term" value="C:plasma membrane"/>
    <property type="evidence" value="ECO:0007669"/>
    <property type="project" value="UniProtKB-SubCell"/>
</dbReference>
<keyword evidence="4 8" id="KW-1133">Transmembrane helix</keyword>
<dbReference type="PANTHER" id="PTHR35529">
    <property type="entry name" value="MANGANESE EFFLUX PUMP MNTP-RELATED"/>
    <property type="match status" value="1"/>
</dbReference>